<evidence type="ECO:0000256" key="3">
    <source>
        <dbReference type="ARBA" id="ARBA00023125"/>
    </source>
</evidence>
<dbReference type="CDD" id="cd17535">
    <property type="entry name" value="REC_NarL-like"/>
    <property type="match status" value="1"/>
</dbReference>
<gene>
    <name evidence="8" type="ORF">DEHALATV1_0787</name>
</gene>
<evidence type="ECO:0000259" key="7">
    <source>
        <dbReference type="PROSITE" id="PS50110"/>
    </source>
</evidence>
<keyword evidence="1 5" id="KW-0597">Phosphoprotein</keyword>
<dbReference type="GO" id="GO:0003677">
    <property type="term" value="F:DNA binding"/>
    <property type="evidence" value="ECO:0007669"/>
    <property type="project" value="UniProtKB-KW"/>
</dbReference>
<evidence type="ECO:0000313" key="8">
    <source>
        <dbReference type="EMBL" id="BAZ97415.1"/>
    </source>
</evidence>
<proteinExistence type="predicted"/>
<dbReference type="GO" id="GO:0000160">
    <property type="term" value="P:phosphorelay signal transduction system"/>
    <property type="evidence" value="ECO:0007669"/>
    <property type="project" value="InterPro"/>
</dbReference>
<dbReference type="InterPro" id="IPR039420">
    <property type="entry name" value="WalR-like"/>
</dbReference>
<dbReference type="InterPro" id="IPR058245">
    <property type="entry name" value="NreC/VraR/RcsB-like_REC"/>
</dbReference>
<dbReference type="EMBL" id="AP017649">
    <property type="protein sequence ID" value="BAZ97415.1"/>
    <property type="molecule type" value="Genomic_DNA"/>
</dbReference>
<organism evidence="8 9">
    <name type="scientific">Dehalococcoides mccartyi</name>
    <dbReference type="NCBI Taxonomy" id="61435"/>
    <lineage>
        <taxon>Bacteria</taxon>
        <taxon>Bacillati</taxon>
        <taxon>Chloroflexota</taxon>
        <taxon>Dehalococcoidia</taxon>
        <taxon>Dehalococcoidales</taxon>
        <taxon>Dehalococcoidaceae</taxon>
        <taxon>Dehalococcoides</taxon>
    </lineage>
</organism>
<dbReference type="PROSITE" id="PS50110">
    <property type="entry name" value="RESPONSE_REGULATORY"/>
    <property type="match status" value="1"/>
</dbReference>
<feature type="modified residue" description="4-aspartylphosphate" evidence="5">
    <location>
        <position position="54"/>
    </location>
</feature>
<feature type="domain" description="Response regulatory" evidence="7">
    <location>
        <begin position="3"/>
        <end position="119"/>
    </location>
</feature>
<sequence length="209" mass="23525">MYNILIVDDHPIVRAGMKSILNAEKGMLTLDEAQNARETMLKVSSNNYDLILLDLTLPDNQGLNLLKDIKTIKKQTPILILSVHPEEQYGIRCLKAGASGFISKESAPFELIKAIRKIQAGGRYISPTLAEIMATQIFDKDGPRHLRLSDREFDIFIGIAQGLKVTELAEKFKLSPKTIYTYREHVFTKMGFNSNVELARYANSNDLIV</sequence>
<dbReference type="GO" id="GO:0006355">
    <property type="term" value="P:regulation of DNA-templated transcription"/>
    <property type="evidence" value="ECO:0007669"/>
    <property type="project" value="InterPro"/>
</dbReference>
<evidence type="ECO:0000313" key="9">
    <source>
        <dbReference type="Proteomes" id="UP000218257"/>
    </source>
</evidence>
<keyword evidence="4" id="KW-0804">Transcription</keyword>
<dbReference type="PANTHER" id="PTHR43214:SF41">
    <property type="entry name" value="NITRATE_NITRITE RESPONSE REGULATOR PROTEIN NARP"/>
    <property type="match status" value="1"/>
</dbReference>
<dbReference type="InterPro" id="IPR011006">
    <property type="entry name" value="CheY-like_superfamily"/>
</dbReference>
<keyword evidence="2" id="KW-0805">Transcription regulation</keyword>
<accession>A0AB33HSB5</accession>
<dbReference type="SMART" id="SM00448">
    <property type="entry name" value="REC"/>
    <property type="match status" value="1"/>
</dbReference>
<dbReference type="CDD" id="cd06170">
    <property type="entry name" value="LuxR_C_like"/>
    <property type="match status" value="1"/>
</dbReference>
<dbReference type="Proteomes" id="UP000218257">
    <property type="component" value="Chromosome"/>
</dbReference>
<evidence type="ECO:0000256" key="1">
    <source>
        <dbReference type="ARBA" id="ARBA00022553"/>
    </source>
</evidence>
<dbReference type="PANTHER" id="PTHR43214">
    <property type="entry name" value="TWO-COMPONENT RESPONSE REGULATOR"/>
    <property type="match status" value="1"/>
</dbReference>
<reference evidence="8 9" key="1">
    <citation type="journal article" date="2017" name="Sci. Rep.">
        <title>Isolation and genomic characterization of a Dehalococcoides strain suggests genomic rearrangement during culture.</title>
        <authorList>
            <person name="Yohda M."/>
            <person name="Ikegami K."/>
            <person name="Aita Y."/>
            <person name="Kitajima M."/>
            <person name="Takechi A."/>
            <person name="Iwamoto M."/>
            <person name="Fukuda T."/>
            <person name="Tamura N."/>
            <person name="Shibasaki J."/>
            <person name="Koike S."/>
            <person name="Komatsu D."/>
            <person name="Miyagi S."/>
            <person name="Nishimura M."/>
            <person name="Uchino Y."/>
            <person name="Shiroma A."/>
            <person name="Shimoji M."/>
            <person name="Tamotsu H."/>
            <person name="Ashimine N."/>
            <person name="Shinzato M."/>
            <person name="Ohki S."/>
            <person name="Nakano K."/>
            <person name="Teruya K."/>
            <person name="Satou K."/>
            <person name="Hirano T."/>
            <person name="Yagi O."/>
        </authorList>
    </citation>
    <scope>NUCLEOTIDE SEQUENCE [LARGE SCALE GENOMIC DNA]</scope>
    <source>
        <strain evidence="8 9">UCH-ATV1</strain>
    </source>
</reference>
<dbReference type="Pfam" id="PF00196">
    <property type="entry name" value="GerE"/>
    <property type="match status" value="1"/>
</dbReference>
<feature type="domain" description="HTH luxR-type" evidence="6">
    <location>
        <begin position="141"/>
        <end position="206"/>
    </location>
</feature>
<dbReference type="InterPro" id="IPR000792">
    <property type="entry name" value="Tscrpt_reg_LuxR_C"/>
</dbReference>
<dbReference type="Gene3D" id="3.40.50.2300">
    <property type="match status" value="1"/>
</dbReference>
<evidence type="ECO:0000256" key="2">
    <source>
        <dbReference type="ARBA" id="ARBA00023015"/>
    </source>
</evidence>
<dbReference type="SUPFAM" id="SSF52172">
    <property type="entry name" value="CheY-like"/>
    <property type="match status" value="1"/>
</dbReference>
<keyword evidence="3 8" id="KW-0238">DNA-binding</keyword>
<dbReference type="InterPro" id="IPR016032">
    <property type="entry name" value="Sig_transdc_resp-reg_C-effctor"/>
</dbReference>
<dbReference type="RefSeq" id="WP_077998114.1">
    <property type="nucleotide sequence ID" value="NZ_AP017649.1"/>
</dbReference>
<dbReference type="Pfam" id="PF00072">
    <property type="entry name" value="Response_reg"/>
    <property type="match status" value="1"/>
</dbReference>
<name>A0AB33HSB5_9CHLR</name>
<evidence type="ECO:0000256" key="4">
    <source>
        <dbReference type="ARBA" id="ARBA00023163"/>
    </source>
</evidence>
<evidence type="ECO:0000256" key="5">
    <source>
        <dbReference type="PROSITE-ProRule" id="PRU00169"/>
    </source>
</evidence>
<evidence type="ECO:0000259" key="6">
    <source>
        <dbReference type="PROSITE" id="PS50043"/>
    </source>
</evidence>
<protein>
    <submittedName>
        <fullName evidence="8">DNA-binding response regulator</fullName>
    </submittedName>
</protein>
<dbReference type="InterPro" id="IPR001789">
    <property type="entry name" value="Sig_transdc_resp-reg_receiver"/>
</dbReference>
<dbReference type="AlphaFoldDB" id="A0AB33HSB5"/>
<dbReference type="PRINTS" id="PR00038">
    <property type="entry name" value="HTHLUXR"/>
</dbReference>
<dbReference type="SMART" id="SM00421">
    <property type="entry name" value="HTH_LUXR"/>
    <property type="match status" value="1"/>
</dbReference>
<dbReference type="SUPFAM" id="SSF46894">
    <property type="entry name" value="C-terminal effector domain of the bipartite response regulators"/>
    <property type="match status" value="1"/>
</dbReference>
<dbReference type="PROSITE" id="PS50043">
    <property type="entry name" value="HTH_LUXR_2"/>
    <property type="match status" value="1"/>
</dbReference>